<dbReference type="GO" id="GO:0016020">
    <property type="term" value="C:membrane"/>
    <property type="evidence" value="ECO:0007669"/>
    <property type="project" value="UniProtKB-SubCell"/>
</dbReference>
<comment type="pathway">
    <text evidence="2">Secondary metabolite biosynthesis.</text>
</comment>
<gene>
    <name evidence="10" type="ORF">EXIGLDRAFT_314418</name>
</gene>
<dbReference type="STRING" id="1314781.A0A165CYE6"/>
<evidence type="ECO:0000259" key="9">
    <source>
        <dbReference type="Pfam" id="PF13813"/>
    </source>
</evidence>
<evidence type="ECO:0000256" key="2">
    <source>
        <dbReference type="ARBA" id="ARBA00005179"/>
    </source>
</evidence>
<feature type="transmembrane region" description="Helical" evidence="8">
    <location>
        <begin position="294"/>
        <end position="311"/>
    </location>
</feature>
<evidence type="ECO:0000256" key="7">
    <source>
        <dbReference type="ARBA" id="ARBA00023136"/>
    </source>
</evidence>
<evidence type="ECO:0000256" key="8">
    <source>
        <dbReference type="SAM" id="Phobius"/>
    </source>
</evidence>
<feature type="transmembrane region" description="Helical" evidence="8">
    <location>
        <begin position="48"/>
        <end position="65"/>
    </location>
</feature>
<evidence type="ECO:0000256" key="5">
    <source>
        <dbReference type="ARBA" id="ARBA00022692"/>
    </source>
</evidence>
<feature type="transmembrane region" description="Helical" evidence="8">
    <location>
        <begin position="331"/>
        <end position="353"/>
    </location>
</feature>
<evidence type="ECO:0000256" key="4">
    <source>
        <dbReference type="ARBA" id="ARBA00022679"/>
    </source>
</evidence>
<evidence type="ECO:0000256" key="6">
    <source>
        <dbReference type="ARBA" id="ARBA00022989"/>
    </source>
</evidence>
<keyword evidence="7 8" id="KW-0472">Membrane</keyword>
<evidence type="ECO:0000313" key="10">
    <source>
        <dbReference type="EMBL" id="KZV83433.1"/>
    </source>
</evidence>
<keyword evidence="11" id="KW-1185">Reference proteome</keyword>
<evidence type="ECO:0000256" key="3">
    <source>
        <dbReference type="ARBA" id="ARBA00007282"/>
    </source>
</evidence>
<proteinExistence type="inferred from homology"/>
<dbReference type="AlphaFoldDB" id="A0A165CYE6"/>
<feature type="transmembrane region" description="Helical" evidence="8">
    <location>
        <begin position="18"/>
        <end position="36"/>
    </location>
</feature>
<keyword evidence="4" id="KW-0808">Transferase</keyword>
<feature type="domain" description="Wax synthase" evidence="9">
    <location>
        <begin position="243"/>
        <end position="315"/>
    </location>
</feature>
<dbReference type="GO" id="GO:0006629">
    <property type="term" value="P:lipid metabolic process"/>
    <property type="evidence" value="ECO:0007669"/>
    <property type="project" value="InterPro"/>
</dbReference>
<dbReference type="InterPro" id="IPR032805">
    <property type="entry name" value="Wax_synthase_dom"/>
</dbReference>
<evidence type="ECO:0000313" key="11">
    <source>
        <dbReference type="Proteomes" id="UP000077266"/>
    </source>
</evidence>
<sequence>MSVSAKDFFGSLRIPVRSFPSVTLGFLLLCACNYTWTSPRFASTATRALRILLGVPAILGFYDFAYGDYGAQGRLTTVGMAVIIQCALVGLHDTAPPRWVSIRTGKVLPMPVTLRDRVVYAVDLSTSLRGTSWLPDTNWDWISRTVHGQQQRMIARGLTRRIFMREVLATFVLQYLTVDAFDTVNKGRDWDTRSLYPVTSLPWLEQLPRALSVCVGTVTAIVVEHSIISALFVGVLGAPVEGWPSMFDAPFSATSLADLWTNRWHSIFRQSFNRLSLPILWIIPQSAGRGVRRFCRALAIFCLSALFHVLFMHRLETNELFIHPNFLDLSILKFFLLQPLFLALEWLVIAPLARRFLPERWQTVPTRIFAWSSLLFTGRYWADVWARRGLWGHEEKVVGASIVRGLWKGDWIVR</sequence>
<feature type="transmembrane region" description="Helical" evidence="8">
    <location>
        <begin position="71"/>
        <end position="91"/>
    </location>
</feature>
<reference evidence="10 11" key="1">
    <citation type="journal article" date="2016" name="Mol. Biol. Evol.">
        <title>Comparative Genomics of Early-Diverging Mushroom-Forming Fungi Provides Insights into the Origins of Lignocellulose Decay Capabilities.</title>
        <authorList>
            <person name="Nagy L.G."/>
            <person name="Riley R."/>
            <person name="Tritt A."/>
            <person name="Adam C."/>
            <person name="Daum C."/>
            <person name="Floudas D."/>
            <person name="Sun H."/>
            <person name="Yadav J.S."/>
            <person name="Pangilinan J."/>
            <person name="Larsson K.H."/>
            <person name="Matsuura K."/>
            <person name="Barry K."/>
            <person name="Labutti K."/>
            <person name="Kuo R."/>
            <person name="Ohm R.A."/>
            <person name="Bhattacharya S.S."/>
            <person name="Shirouzu T."/>
            <person name="Yoshinaga Y."/>
            <person name="Martin F.M."/>
            <person name="Grigoriev I.V."/>
            <person name="Hibbett D.S."/>
        </authorList>
    </citation>
    <scope>NUCLEOTIDE SEQUENCE [LARGE SCALE GENOMIC DNA]</scope>
    <source>
        <strain evidence="10 11">HHB12029</strain>
    </source>
</reference>
<comment type="subcellular location">
    <subcellularLocation>
        <location evidence="1">Membrane</location>
        <topology evidence="1">Multi-pass membrane protein</topology>
    </subcellularLocation>
</comment>
<keyword evidence="5 8" id="KW-0812">Transmembrane</keyword>
<keyword evidence="6 8" id="KW-1133">Transmembrane helix</keyword>
<dbReference type="PANTHER" id="PTHR31595:SF57">
    <property type="entry name" value="OS04G0481900 PROTEIN"/>
    <property type="match status" value="1"/>
</dbReference>
<dbReference type="Pfam" id="PF13813">
    <property type="entry name" value="MBOAT_2"/>
    <property type="match status" value="1"/>
</dbReference>
<dbReference type="Proteomes" id="UP000077266">
    <property type="component" value="Unassembled WGS sequence"/>
</dbReference>
<accession>A0A165CYE6</accession>
<dbReference type="PANTHER" id="PTHR31595">
    <property type="entry name" value="LONG-CHAIN-ALCOHOL O-FATTY-ACYLTRANSFERASE 3-RELATED"/>
    <property type="match status" value="1"/>
</dbReference>
<protein>
    <recommendedName>
        <fullName evidence="9">Wax synthase domain-containing protein</fullName>
    </recommendedName>
</protein>
<comment type="similarity">
    <text evidence="3">Belongs to the wax synthase family.</text>
</comment>
<name>A0A165CYE6_EXIGL</name>
<evidence type="ECO:0000256" key="1">
    <source>
        <dbReference type="ARBA" id="ARBA00004141"/>
    </source>
</evidence>
<organism evidence="10 11">
    <name type="scientific">Exidia glandulosa HHB12029</name>
    <dbReference type="NCBI Taxonomy" id="1314781"/>
    <lineage>
        <taxon>Eukaryota</taxon>
        <taxon>Fungi</taxon>
        <taxon>Dikarya</taxon>
        <taxon>Basidiomycota</taxon>
        <taxon>Agaricomycotina</taxon>
        <taxon>Agaricomycetes</taxon>
        <taxon>Auriculariales</taxon>
        <taxon>Exidiaceae</taxon>
        <taxon>Exidia</taxon>
    </lineage>
</organism>
<dbReference type="InterPro" id="IPR044851">
    <property type="entry name" value="Wax_synthase"/>
</dbReference>
<dbReference type="GO" id="GO:0008374">
    <property type="term" value="F:O-acyltransferase activity"/>
    <property type="evidence" value="ECO:0007669"/>
    <property type="project" value="InterPro"/>
</dbReference>
<dbReference type="OrthoDB" id="1077582at2759"/>
<dbReference type="EMBL" id="KV426271">
    <property type="protein sequence ID" value="KZV83433.1"/>
    <property type="molecule type" value="Genomic_DNA"/>
</dbReference>
<dbReference type="InParanoid" id="A0A165CYE6"/>
<dbReference type="PROSITE" id="PS51257">
    <property type="entry name" value="PROKAR_LIPOPROTEIN"/>
    <property type="match status" value="1"/>
</dbReference>